<feature type="coiled-coil region" evidence="11">
    <location>
        <begin position="430"/>
        <end position="513"/>
    </location>
</feature>
<dbReference type="GO" id="GO:0051301">
    <property type="term" value="P:cell division"/>
    <property type="evidence" value="ECO:0007669"/>
    <property type="project" value="UniProtKB-KW"/>
</dbReference>
<dbReference type="PANTHER" id="PTHR18937:SF12">
    <property type="entry name" value="STRUCTURAL MAINTENANCE OF CHROMOSOMES PROTEIN"/>
    <property type="match status" value="1"/>
</dbReference>
<dbReference type="InterPro" id="IPR036277">
    <property type="entry name" value="SMC_hinge_sf"/>
</dbReference>
<dbReference type="GO" id="GO:0005524">
    <property type="term" value="F:ATP binding"/>
    <property type="evidence" value="ECO:0007669"/>
    <property type="project" value="InterPro"/>
</dbReference>
<evidence type="ECO:0000256" key="8">
    <source>
        <dbReference type="ARBA" id="ARBA00023242"/>
    </source>
</evidence>
<dbReference type="SUPFAM" id="SSF52540">
    <property type="entry name" value="P-loop containing nucleoside triphosphate hydrolases"/>
    <property type="match status" value="2"/>
</dbReference>
<keyword evidence="9" id="KW-0131">Cell cycle</keyword>
<dbReference type="Gene3D" id="3.40.50.300">
    <property type="entry name" value="P-loop containing nucleotide triphosphate hydrolases"/>
    <property type="match status" value="2"/>
</dbReference>
<dbReference type="eggNOG" id="KOG0018">
    <property type="taxonomic scope" value="Eukaryota"/>
</dbReference>
<reference evidence="14" key="1">
    <citation type="submission" date="2016-03" db="EMBL/GenBank/DDBJ databases">
        <title>Updated assembly of Pseudogymnoascus destructans, the fungus causing white-nose syndrome of bats.</title>
        <authorList>
            <person name="Palmer J.M."/>
            <person name="Drees K.P."/>
            <person name="Foster J.T."/>
            <person name="Lindner D.L."/>
        </authorList>
    </citation>
    <scope>NUCLEOTIDE SEQUENCE [LARGE SCALE GENOMIC DNA]</scope>
    <source>
        <strain evidence="14">20631-21</strain>
    </source>
</reference>
<accession>A0A176ZZE9</accession>
<dbReference type="Gene3D" id="3.30.70.1620">
    <property type="match status" value="1"/>
</dbReference>
<keyword evidence="5" id="KW-0132">Cell division</keyword>
<dbReference type="InterPro" id="IPR003395">
    <property type="entry name" value="RecF/RecN/SMC_N"/>
</dbReference>
<feature type="coiled-coil region" evidence="11">
    <location>
        <begin position="1057"/>
        <end position="1091"/>
    </location>
</feature>
<dbReference type="InterPro" id="IPR010935">
    <property type="entry name" value="SMC_hinge"/>
</dbReference>
<keyword evidence="8 10" id="KW-0539">Nucleus</keyword>
<comment type="similarity">
    <text evidence="3">Belongs to the SMC family. SMC1 subfamily.</text>
</comment>
<comment type="subcellular location">
    <subcellularLocation>
        <location evidence="2">Chromosome</location>
    </subcellularLocation>
    <subcellularLocation>
        <location evidence="1 10">Nucleus</location>
    </subcellularLocation>
</comment>
<evidence type="ECO:0000256" key="11">
    <source>
        <dbReference type="SAM" id="Coils"/>
    </source>
</evidence>
<feature type="compositionally biased region" description="Low complexity" evidence="12">
    <location>
        <begin position="83"/>
        <end position="100"/>
    </location>
</feature>
<dbReference type="SUPFAM" id="SSF75553">
    <property type="entry name" value="Smc hinge domain"/>
    <property type="match status" value="1"/>
</dbReference>
<name>A0A176ZZE9_9PEZI</name>
<dbReference type="EMBL" id="KV441410">
    <property type="protein sequence ID" value="OAF55296.1"/>
    <property type="molecule type" value="Genomic_DNA"/>
</dbReference>
<dbReference type="GeneID" id="36291203"/>
<dbReference type="Proteomes" id="UP000077154">
    <property type="component" value="Unassembled WGS sequence"/>
</dbReference>
<dbReference type="AlphaFoldDB" id="A0A176ZZE9"/>
<organism evidence="14">
    <name type="scientific">Pseudogymnoascus destructans</name>
    <dbReference type="NCBI Taxonomy" id="655981"/>
    <lineage>
        <taxon>Eukaryota</taxon>
        <taxon>Fungi</taxon>
        <taxon>Dikarya</taxon>
        <taxon>Ascomycota</taxon>
        <taxon>Pezizomycotina</taxon>
        <taxon>Leotiomycetes</taxon>
        <taxon>Thelebolales</taxon>
        <taxon>Thelebolaceae</taxon>
        <taxon>Pseudogymnoascus</taxon>
    </lineage>
</organism>
<keyword evidence="7 11" id="KW-0175">Coiled coil</keyword>
<evidence type="ECO:0000256" key="4">
    <source>
        <dbReference type="ARBA" id="ARBA00022454"/>
    </source>
</evidence>
<evidence type="ECO:0000256" key="6">
    <source>
        <dbReference type="ARBA" id="ARBA00022776"/>
    </source>
</evidence>
<dbReference type="Gene3D" id="1.20.1060.20">
    <property type="match status" value="1"/>
</dbReference>
<dbReference type="InterPro" id="IPR028468">
    <property type="entry name" value="Smc1_ABC"/>
</dbReference>
<dbReference type="PANTHER" id="PTHR18937">
    <property type="entry name" value="STRUCTURAL MAINTENANCE OF CHROMOSOMES SMC FAMILY MEMBER"/>
    <property type="match status" value="1"/>
</dbReference>
<feature type="coiled-coil region" evidence="11">
    <location>
        <begin position="700"/>
        <end position="953"/>
    </location>
</feature>
<dbReference type="GO" id="GO:0016887">
    <property type="term" value="F:ATP hydrolysis activity"/>
    <property type="evidence" value="ECO:0007669"/>
    <property type="project" value="InterPro"/>
</dbReference>
<evidence type="ECO:0000259" key="13">
    <source>
        <dbReference type="SMART" id="SM00968"/>
    </source>
</evidence>
<dbReference type="SMART" id="SM00968">
    <property type="entry name" value="SMC_hinge"/>
    <property type="match status" value="1"/>
</dbReference>
<evidence type="ECO:0000256" key="3">
    <source>
        <dbReference type="ARBA" id="ARBA00005597"/>
    </source>
</evidence>
<proteinExistence type="inferred from homology"/>
<evidence type="ECO:0000256" key="12">
    <source>
        <dbReference type="SAM" id="MobiDB-lite"/>
    </source>
</evidence>
<dbReference type="GO" id="GO:0008278">
    <property type="term" value="C:cohesin complex"/>
    <property type="evidence" value="ECO:0007669"/>
    <property type="project" value="InterPro"/>
</dbReference>
<dbReference type="GO" id="GO:0007062">
    <property type="term" value="P:sister chromatid cohesion"/>
    <property type="evidence" value="ECO:0007669"/>
    <property type="project" value="InterPro"/>
</dbReference>
<feature type="region of interest" description="Disordered" evidence="12">
    <location>
        <begin position="78"/>
        <end position="112"/>
    </location>
</feature>
<evidence type="ECO:0000256" key="10">
    <source>
        <dbReference type="PIRNR" id="PIRNR005719"/>
    </source>
</evidence>
<dbReference type="Pfam" id="PF06470">
    <property type="entry name" value="SMC_hinge"/>
    <property type="match status" value="1"/>
</dbReference>
<evidence type="ECO:0000256" key="2">
    <source>
        <dbReference type="ARBA" id="ARBA00004286"/>
    </source>
</evidence>
<dbReference type="Gene3D" id="1.10.287.1490">
    <property type="match status" value="1"/>
</dbReference>
<evidence type="ECO:0000256" key="9">
    <source>
        <dbReference type="ARBA" id="ARBA00023306"/>
    </source>
</evidence>
<feature type="domain" description="SMC hinge" evidence="13">
    <location>
        <begin position="549"/>
        <end position="664"/>
    </location>
</feature>
<feature type="region of interest" description="Disordered" evidence="12">
    <location>
        <begin position="306"/>
        <end position="327"/>
    </location>
</feature>
<dbReference type="GO" id="GO:0003677">
    <property type="term" value="F:DNA binding"/>
    <property type="evidence" value="ECO:0007669"/>
    <property type="project" value="TreeGrafter"/>
</dbReference>
<dbReference type="CDD" id="cd03275">
    <property type="entry name" value="ABC_SMC1_euk"/>
    <property type="match status" value="2"/>
</dbReference>
<keyword evidence="6" id="KW-0498">Mitosis</keyword>
<dbReference type="GO" id="GO:0005634">
    <property type="term" value="C:nucleus"/>
    <property type="evidence" value="ECO:0007669"/>
    <property type="project" value="UniProtKB-SubCell"/>
</dbReference>
<evidence type="ECO:0000256" key="1">
    <source>
        <dbReference type="ARBA" id="ARBA00004123"/>
    </source>
</evidence>
<sequence>MGKLIRLELFNFKSYKGHHTLLFGDSYFTSIIGPNGSGKSNSMDAISFVLGIKSSHLRSTHLRDLVYRGRVLKTSKINDDGSADAPAANGDANGDANSDGEGADLQRSERNDPKSAWVMAVYEDDAGDELKWKRTITNQGASEYRINNKVVTAQQYNEALEAENILIKARNFLVFQGDVEAIASQSPKDLTRLIEQISGSLEHKAEYERLETEAQEAAENQNNSLQRRRGINSEIKQYQDQKKEADNFQAKADERDDAIVKHILWKLYHFQKVIDESSEEIAKHQEELKKFRHGIRKYEAELDEARKEHARTQKEVGKVERGIKSKERDVEDKMNSLVPIDEKVEHVQREAAKVEKRISDLTKERDSQLAGIQSAKKELALVDKAHKLFETQWKEQMKKQGKELSSDDLKEYNKLKAQVINQSSTNQAKLDNLLRQLKTDEITVNSLKSKVQSSQSQVEKLGQEASQITERRDAMKVSMKQIMKDIDSKKKEYNVLQSERLRVNQKRTEIEEKIEDVVKKLDFANDGRRQNDREARTKEIVTSLKRIYPGVRGRIGELCKPKQKKFDEAVITALGRDFDSVVVDTEKTGTECVQYLKDQRRAPMTFIPLDNIKVNAVNSNLKGLSKARLTIDTIDFDSTLERAMSYACGNSIVCDDLATAKQICYDKGMQVKAVTLEGFVIHKAGLMTGGRGAEGKGGKRRFEEQDVQNLEKMLEKLKTELDSLPKANRRGAAEETLQSDLSGLEQRLAYTKSELAAFEQNLASKKKELDYEKRQLSDIQPKYKEQVGSLETLQESVQNFKDAVSKVEDKVFAGFCQRLGYDNIRDYEVQQGTLEQEAAQKRNDFELQKQKLTSRLTWETSRVDDTKARLKRLEDQTLSLSRDIDTYNSSKENLEESLDVDNAEIEVLKEQLAEAKQKSSKKNEKVVQARDELQKRSKNVDTVQRAISSLESEAQRAAAGRYAQLRRCKLEQIRIPLADGSSDLESLPVDNMPDVDPDAMDVDEGDAVDPVLINDGIQIDFDGLDEDLTESGEEHIEETLLSHITALNAALEKLNPNMRAIDRLEAVEARLKTTEQDYEEARKAARDSRDAFLEVKEKRFNLFNKAFSHISEQISHVYKDLTRSAAYPLGGQAYLDIEDSDAPYLSGIKYHAMPPLKRFRDMEHLSGGEKTMAALALLFAVHSYQPSPFFVLDEVDAALDNANVEKIRNYIREHANPGMQFIVISLKTGLFQGSESLVGVYRDQDANSSNTLTLDLRKYQ</sequence>
<protein>
    <recommendedName>
        <fullName evidence="10">Structural maintenance of chromosomes protein</fullName>
    </recommendedName>
</protein>
<keyword evidence="4" id="KW-0158">Chromosome</keyword>
<dbReference type="RefSeq" id="XP_024320596.1">
    <property type="nucleotide sequence ID" value="XM_024471720.1"/>
</dbReference>
<evidence type="ECO:0000256" key="7">
    <source>
        <dbReference type="ARBA" id="ARBA00023054"/>
    </source>
</evidence>
<dbReference type="InterPro" id="IPR024704">
    <property type="entry name" value="SMC"/>
</dbReference>
<dbReference type="Pfam" id="PF02463">
    <property type="entry name" value="SMC_N"/>
    <property type="match status" value="1"/>
</dbReference>
<dbReference type="OrthoDB" id="5575062at2759"/>
<dbReference type="VEuPathDB" id="FungiDB:GMDG_01946"/>
<evidence type="ECO:0000313" key="14">
    <source>
        <dbReference type="EMBL" id="OAF55296.1"/>
    </source>
</evidence>
<dbReference type="PIRSF" id="PIRSF005719">
    <property type="entry name" value="SMC"/>
    <property type="match status" value="1"/>
</dbReference>
<evidence type="ECO:0000256" key="5">
    <source>
        <dbReference type="ARBA" id="ARBA00022618"/>
    </source>
</evidence>
<dbReference type="InterPro" id="IPR027417">
    <property type="entry name" value="P-loop_NTPase"/>
</dbReference>
<gene>
    <name evidence="14" type="primary">SMC1</name>
    <name evidence="14" type="ORF">VC83_08160</name>
</gene>